<evidence type="ECO:0000256" key="3">
    <source>
        <dbReference type="ARBA" id="ARBA00022692"/>
    </source>
</evidence>
<dbReference type="PATRIC" id="fig|862908.3.peg.1683"/>
<keyword evidence="4 6" id="KW-1133">Transmembrane helix</keyword>
<feature type="transmembrane region" description="Helical" evidence="6">
    <location>
        <begin position="147"/>
        <end position="165"/>
    </location>
</feature>
<evidence type="ECO:0000256" key="6">
    <source>
        <dbReference type="SAM" id="Phobius"/>
    </source>
</evidence>
<dbReference type="InterPro" id="IPR001734">
    <property type="entry name" value="Na/solute_symporter"/>
</dbReference>
<feature type="transmembrane region" description="Helical" evidence="6">
    <location>
        <begin position="75"/>
        <end position="94"/>
    </location>
</feature>
<dbReference type="PROSITE" id="PS50283">
    <property type="entry name" value="NA_SOLUT_SYMP_3"/>
    <property type="match status" value="1"/>
</dbReference>
<feature type="transmembrane region" description="Helical" evidence="6">
    <location>
        <begin position="420"/>
        <end position="441"/>
    </location>
</feature>
<dbReference type="HOGENOM" id="CLU_030319_0_0_7"/>
<dbReference type="Gene3D" id="1.20.1730.10">
    <property type="entry name" value="Sodium/glucose cotransporter"/>
    <property type="match status" value="1"/>
</dbReference>
<feature type="transmembrane region" description="Helical" evidence="6">
    <location>
        <begin position="357"/>
        <end position="376"/>
    </location>
</feature>
<feature type="transmembrane region" description="Helical" evidence="6">
    <location>
        <begin position="106"/>
        <end position="127"/>
    </location>
</feature>
<protein>
    <submittedName>
        <fullName evidence="7">Membrane protein</fullName>
    </submittedName>
</protein>
<dbReference type="KEGG" id="bmx:BMS_1773"/>
<dbReference type="Proteomes" id="UP000008963">
    <property type="component" value="Chromosome"/>
</dbReference>
<comment type="similarity">
    <text evidence="2">Belongs to the sodium:solute symporter (SSF) (TC 2.A.21) family.</text>
</comment>
<organism evidence="7 8">
    <name type="scientific">Halobacteriovorax marinus (strain ATCC BAA-682 / DSM 15412 / SJ)</name>
    <name type="common">Bacteriovorax marinus</name>
    <dbReference type="NCBI Taxonomy" id="862908"/>
    <lineage>
        <taxon>Bacteria</taxon>
        <taxon>Pseudomonadati</taxon>
        <taxon>Bdellovibrionota</taxon>
        <taxon>Bacteriovoracia</taxon>
        <taxon>Bacteriovoracales</taxon>
        <taxon>Halobacteriovoraceae</taxon>
        <taxon>Halobacteriovorax</taxon>
    </lineage>
</organism>
<keyword evidence="8" id="KW-1185">Reference proteome</keyword>
<dbReference type="GO" id="GO:0022857">
    <property type="term" value="F:transmembrane transporter activity"/>
    <property type="evidence" value="ECO:0007669"/>
    <property type="project" value="InterPro"/>
</dbReference>
<comment type="subcellular location">
    <subcellularLocation>
        <location evidence="1">Membrane</location>
        <topology evidence="1">Multi-pass membrane protein</topology>
    </subcellularLocation>
</comment>
<dbReference type="EMBL" id="FQ312005">
    <property type="protein sequence ID" value="CBW26598.1"/>
    <property type="molecule type" value="Genomic_DNA"/>
</dbReference>
<evidence type="ECO:0000313" key="7">
    <source>
        <dbReference type="EMBL" id="CBW26598.1"/>
    </source>
</evidence>
<proteinExistence type="inferred from homology"/>
<evidence type="ECO:0000313" key="8">
    <source>
        <dbReference type="Proteomes" id="UP000008963"/>
    </source>
</evidence>
<reference evidence="8" key="1">
    <citation type="journal article" date="2013" name="ISME J.">
        <title>A small predatory core genome in the divergent marine Bacteriovorax marinus SJ and the terrestrial Bdellovibrio bacteriovorus.</title>
        <authorList>
            <person name="Crossman L.C."/>
            <person name="Chen H."/>
            <person name="Cerdeno-Tarraga A.M."/>
            <person name="Brooks K."/>
            <person name="Quail M.A."/>
            <person name="Pineiro S.A."/>
            <person name="Hobley L."/>
            <person name="Sockett R.E."/>
            <person name="Bentley S.D."/>
            <person name="Parkhill J."/>
            <person name="Williams H.N."/>
            <person name="Stine O.C."/>
        </authorList>
    </citation>
    <scope>NUCLEOTIDE SEQUENCE [LARGE SCALE GENOMIC DNA]</scope>
    <source>
        <strain evidence="8">ATCC BAA-682 / DSM 15412 / SJ</strain>
    </source>
</reference>
<keyword evidence="5 6" id="KW-0472">Membrane</keyword>
<dbReference type="AlphaFoldDB" id="E1X1T8"/>
<name>E1X1T8_HALMS</name>
<gene>
    <name evidence="7" type="ordered locus">BMS_1773</name>
</gene>
<feature type="transmembrane region" description="Helical" evidence="6">
    <location>
        <begin position="177"/>
        <end position="196"/>
    </location>
</feature>
<dbReference type="STRING" id="862908.BMS_1773"/>
<accession>E1X1T8</accession>
<dbReference type="GO" id="GO:0016020">
    <property type="term" value="C:membrane"/>
    <property type="evidence" value="ECO:0007669"/>
    <property type="project" value="UniProtKB-SubCell"/>
</dbReference>
<evidence type="ECO:0000256" key="1">
    <source>
        <dbReference type="ARBA" id="ARBA00004141"/>
    </source>
</evidence>
<feature type="transmembrane region" description="Helical" evidence="6">
    <location>
        <begin position="208"/>
        <end position="230"/>
    </location>
</feature>
<evidence type="ECO:0000256" key="5">
    <source>
        <dbReference type="ARBA" id="ARBA00023136"/>
    </source>
</evidence>
<feature type="transmembrane region" description="Helical" evidence="6">
    <location>
        <begin position="334"/>
        <end position="351"/>
    </location>
</feature>
<keyword evidence="3 6" id="KW-0812">Transmembrane</keyword>
<sequence>MNWTILLGFSALMFAISPALKPGNQLAQFFGAKREDGSEIGLKTLTSSLLISWIFAKSIYNTAALGSSFSMVGGIAYATYWLSFIVAGFTIYRLKKAGFRSIHEFLNTKYGQGATWLFSFILVFRLWNEIWSNTMVVGQFFGSNGSSSFIMATWATTGLVLLYSLKSGLRSSILTDVIQMGLTTFLLLLLLGFILPKTDMTMAMANNNWSLSGGVDLILVAMIQIWSYPFHDPVMTDRGFITEESKMLKGFILSGVLGFIFIFIFSFIGIYFKTANLEGNVIIETAKSFGVIVVIIMNVIMLSSASSTIDSTFTSIGKLISIDLFSNIKMDKILLARISMITLAILGNIMIHAGPSILSATTVSGTMVVGLAPIFIFSNWSRPHKASYYASILTGLVFGVLLATKSIGGTIGTGKYGSLLYTNIWATLISFALFVLLAFIFPKRKSEKS</sequence>
<dbReference type="RefSeq" id="WP_014244379.1">
    <property type="nucleotide sequence ID" value="NC_016620.1"/>
</dbReference>
<feature type="transmembrane region" description="Helical" evidence="6">
    <location>
        <begin position="388"/>
        <end position="408"/>
    </location>
</feature>
<dbReference type="eggNOG" id="COG0591">
    <property type="taxonomic scope" value="Bacteria"/>
</dbReference>
<evidence type="ECO:0000256" key="2">
    <source>
        <dbReference type="ARBA" id="ARBA00006434"/>
    </source>
</evidence>
<evidence type="ECO:0000256" key="4">
    <source>
        <dbReference type="ARBA" id="ARBA00022989"/>
    </source>
</evidence>
<feature type="transmembrane region" description="Helical" evidence="6">
    <location>
        <begin position="251"/>
        <end position="272"/>
    </location>
</feature>
<dbReference type="InterPro" id="IPR038377">
    <property type="entry name" value="Na/Glc_symporter_sf"/>
</dbReference>
<dbReference type="OrthoDB" id="1190692at2"/>